<keyword evidence="11" id="KW-0560">Oxidoreductase</keyword>
<evidence type="ECO:0000256" key="5">
    <source>
        <dbReference type="ARBA" id="ARBA00005359"/>
    </source>
</evidence>
<evidence type="ECO:0000256" key="8">
    <source>
        <dbReference type="ARBA" id="ARBA00022630"/>
    </source>
</evidence>
<dbReference type="EC" id="1.3.5.2" evidence="6 14"/>
<evidence type="ECO:0000256" key="12">
    <source>
        <dbReference type="ARBA" id="ARBA00023136"/>
    </source>
</evidence>
<feature type="domain" description="Dihydroorotate dehydrogenase catalytic" evidence="15">
    <location>
        <begin position="42"/>
        <end position="332"/>
    </location>
</feature>
<dbReference type="Pfam" id="PF01180">
    <property type="entry name" value="DHO_dh"/>
    <property type="match status" value="1"/>
</dbReference>
<dbReference type="EMBL" id="LANA01000001">
    <property type="protein sequence ID" value="NMN67419.1"/>
    <property type="molecule type" value="Genomic_DNA"/>
</dbReference>
<comment type="pathway">
    <text evidence="4">Pyrimidine metabolism; UMP biosynthesis via de novo pathway; orotate from (S)-dihydroorotate (quinone route): step 1/1.</text>
</comment>
<evidence type="ECO:0000313" key="17">
    <source>
        <dbReference type="Proteomes" id="UP001166004"/>
    </source>
</evidence>
<evidence type="ECO:0000256" key="13">
    <source>
        <dbReference type="ARBA" id="ARBA00048639"/>
    </source>
</evidence>
<dbReference type="InterPro" id="IPR005719">
    <property type="entry name" value="Dihydroorotate_DH_2"/>
</dbReference>
<organism evidence="16 17">
    <name type="scientific">Pelagibacter ubique</name>
    <dbReference type="NCBI Taxonomy" id="198252"/>
    <lineage>
        <taxon>Bacteria</taxon>
        <taxon>Pseudomonadati</taxon>
        <taxon>Pseudomonadota</taxon>
        <taxon>Alphaproteobacteria</taxon>
        <taxon>Candidatus Pelagibacterales</taxon>
        <taxon>Candidatus Pelagibacteraceae</taxon>
        <taxon>Candidatus Pelagibacter</taxon>
    </lineage>
</organism>
<sequence length="350" mass="39205">MFSKFRSLIFKIDPEAAHNLAIKSLKLNLIPNLMDTDKDDPMFKSTLFGKEIDNPIGMAAGFDKNAEVYESLFKLGFGFVEVGTVTPLKQYGNPKPRVFRLVEDQALINRLGFNNQGAENISNRIRSNLNMGLLGINIGPNKESSDRQNDYLIGLRTFHDIADYITINISSPNTKDLRSFHDEEKFDELMNSIQEEKVKLKSKIPIVVKISPDISEEQIELISKILLDHKVSAVIISNTTSENREKLNNILKHQKGGLSGKPLEKEANKLISKFYKLLKGKIKIIGVGGVDSGESAHRKFLAGASYVQLYTGMVFQGPNIVGKIKKELKEILKADGIKNFREIIGKKQSN</sequence>
<evidence type="ECO:0000256" key="9">
    <source>
        <dbReference type="ARBA" id="ARBA00022643"/>
    </source>
</evidence>
<dbReference type="RefSeq" id="WP_169035916.1">
    <property type="nucleotide sequence ID" value="NZ_LANA01000001.1"/>
</dbReference>
<evidence type="ECO:0000256" key="6">
    <source>
        <dbReference type="ARBA" id="ARBA00012791"/>
    </source>
</evidence>
<evidence type="ECO:0000256" key="14">
    <source>
        <dbReference type="NCBIfam" id="TIGR01036"/>
    </source>
</evidence>
<comment type="cofactor">
    <cofactor evidence="1">
        <name>FMN</name>
        <dbReference type="ChEBI" id="CHEBI:58210"/>
    </cofactor>
</comment>
<gene>
    <name evidence="16" type="ORF">VP91_00005620</name>
</gene>
<evidence type="ECO:0000256" key="11">
    <source>
        <dbReference type="ARBA" id="ARBA00023002"/>
    </source>
</evidence>
<dbReference type="PANTHER" id="PTHR48109:SF4">
    <property type="entry name" value="DIHYDROOROTATE DEHYDROGENASE (QUINONE), MITOCHONDRIAL"/>
    <property type="match status" value="1"/>
</dbReference>
<dbReference type="CDD" id="cd04738">
    <property type="entry name" value="DHOD_2_like"/>
    <property type="match status" value="1"/>
</dbReference>
<evidence type="ECO:0000256" key="10">
    <source>
        <dbReference type="ARBA" id="ARBA00022975"/>
    </source>
</evidence>
<dbReference type="SUPFAM" id="SSF51395">
    <property type="entry name" value="FMN-linked oxidoreductases"/>
    <property type="match status" value="1"/>
</dbReference>
<dbReference type="InterPro" id="IPR013785">
    <property type="entry name" value="Aldolase_TIM"/>
</dbReference>
<dbReference type="PANTHER" id="PTHR48109">
    <property type="entry name" value="DIHYDROOROTATE DEHYDROGENASE (QUINONE), MITOCHONDRIAL-RELATED"/>
    <property type="match status" value="1"/>
</dbReference>
<keyword evidence="8" id="KW-0285">Flavoprotein</keyword>
<comment type="similarity">
    <text evidence="5">Belongs to the dihydroorotate dehydrogenase family. Type 2 subfamily.</text>
</comment>
<protein>
    <recommendedName>
        <fullName evidence="7 14">Dihydroorotate dehydrogenase (quinone)</fullName>
        <ecNumber evidence="6 14">1.3.5.2</ecNumber>
    </recommendedName>
</protein>
<dbReference type="Proteomes" id="UP001166004">
    <property type="component" value="Unassembled WGS sequence"/>
</dbReference>
<dbReference type="InterPro" id="IPR012135">
    <property type="entry name" value="Dihydroorotate_DH_1_2"/>
</dbReference>
<dbReference type="PROSITE" id="PS00912">
    <property type="entry name" value="DHODEHASE_2"/>
    <property type="match status" value="1"/>
</dbReference>
<comment type="catalytic activity">
    <reaction evidence="13">
        <text>(S)-dihydroorotate + a quinone = orotate + a quinol</text>
        <dbReference type="Rhea" id="RHEA:30187"/>
        <dbReference type="ChEBI" id="CHEBI:24646"/>
        <dbReference type="ChEBI" id="CHEBI:30839"/>
        <dbReference type="ChEBI" id="CHEBI:30864"/>
        <dbReference type="ChEBI" id="CHEBI:132124"/>
        <dbReference type="EC" id="1.3.5.2"/>
    </reaction>
</comment>
<evidence type="ECO:0000256" key="7">
    <source>
        <dbReference type="ARBA" id="ARBA00018366"/>
    </source>
</evidence>
<keyword evidence="12" id="KW-0472">Membrane</keyword>
<dbReference type="PROSITE" id="PS00911">
    <property type="entry name" value="DHODEHASE_1"/>
    <property type="match status" value="1"/>
</dbReference>
<dbReference type="NCBIfam" id="TIGR01036">
    <property type="entry name" value="pyrD_sub2"/>
    <property type="match status" value="1"/>
</dbReference>
<evidence type="ECO:0000256" key="1">
    <source>
        <dbReference type="ARBA" id="ARBA00001917"/>
    </source>
</evidence>
<keyword evidence="9" id="KW-0288">FMN</keyword>
<comment type="subcellular location">
    <subcellularLocation>
        <location evidence="3">Membrane</location>
    </subcellularLocation>
</comment>
<evidence type="ECO:0000256" key="4">
    <source>
        <dbReference type="ARBA" id="ARBA00005161"/>
    </source>
</evidence>
<dbReference type="InterPro" id="IPR050074">
    <property type="entry name" value="DHO_dehydrogenase"/>
</dbReference>
<comment type="function">
    <text evidence="2">Catalyzes the conversion of dihydroorotate to orotate with quinone as electron acceptor.</text>
</comment>
<dbReference type="PIRSF" id="PIRSF000164">
    <property type="entry name" value="DHO_oxidase"/>
    <property type="match status" value="1"/>
</dbReference>
<dbReference type="InterPro" id="IPR005720">
    <property type="entry name" value="Dihydroorotate_DH_cat"/>
</dbReference>
<evidence type="ECO:0000259" key="15">
    <source>
        <dbReference type="Pfam" id="PF01180"/>
    </source>
</evidence>
<dbReference type="NCBIfam" id="NF003652">
    <property type="entry name" value="PRK05286.2-5"/>
    <property type="match status" value="1"/>
</dbReference>
<dbReference type="Gene3D" id="3.20.20.70">
    <property type="entry name" value="Aldolase class I"/>
    <property type="match status" value="1"/>
</dbReference>
<accession>A0ABX1T1T2</accession>
<keyword evidence="17" id="KW-1185">Reference proteome</keyword>
<evidence type="ECO:0000256" key="3">
    <source>
        <dbReference type="ARBA" id="ARBA00004370"/>
    </source>
</evidence>
<dbReference type="InterPro" id="IPR001295">
    <property type="entry name" value="Dihydroorotate_DH_CS"/>
</dbReference>
<keyword evidence="10" id="KW-0665">Pyrimidine biosynthesis</keyword>
<comment type="caution">
    <text evidence="16">The sequence shown here is derived from an EMBL/GenBank/DDBJ whole genome shotgun (WGS) entry which is preliminary data.</text>
</comment>
<name>A0ABX1T1T2_PELUQ</name>
<dbReference type="NCBIfam" id="NF003645">
    <property type="entry name" value="PRK05286.1-2"/>
    <property type="match status" value="1"/>
</dbReference>
<evidence type="ECO:0000256" key="2">
    <source>
        <dbReference type="ARBA" id="ARBA00003125"/>
    </source>
</evidence>
<proteinExistence type="inferred from homology"/>
<reference evidence="16 17" key="1">
    <citation type="submission" date="2019-07" db="EMBL/GenBank/DDBJ databases">
        <title>SAR11 Genome Evolution.</title>
        <authorList>
            <person name="Giovannoni S."/>
        </authorList>
    </citation>
    <scope>NUCLEOTIDE SEQUENCE [LARGE SCALE GENOMIC DNA]</scope>
    <source>
        <strain evidence="16 17">HTCC9565</strain>
    </source>
</reference>
<evidence type="ECO:0000313" key="16">
    <source>
        <dbReference type="EMBL" id="NMN67419.1"/>
    </source>
</evidence>